<sequence length="43" mass="4821">MAKKVEVRKIVSNLSKLGIQAKITKPRVELFRALALPQTQSQT</sequence>
<dbReference type="Proteomes" id="UP000043699">
    <property type="component" value="Unassembled WGS sequence"/>
</dbReference>
<dbReference type="RefSeq" id="WP_251477275.1">
    <property type="nucleotide sequence ID" value="NZ_CCXS01000001.1"/>
</dbReference>
<dbReference type="NCBIfam" id="NF040845">
    <property type="entry name" value="lmo0850_fam"/>
    <property type="match status" value="1"/>
</dbReference>
<dbReference type="AlphaFoldDB" id="A0A098ENW0"/>
<keyword evidence="2" id="KW-1185">Reference proteome</keyword>
<proteinExistence type="predicted"/>
<evidence type="ECO:0000313" key="2">
    <source>
        <dbReference type="Proteomes" id="UP000043699"/>
    </source>
</evidence>
<protein>
    <recommendedName>
        <fullName evidence="3">Transcriptional repressor</fullName>
    </recommendedName>
</protein>
<gene>
    <name evidence="1" type="ORF">BN1080_03006</name>
</gene>
<evidence type="ECO:0008006" key="3">
    <source>
        <dbReference type="Google" id="ProtNLM"/>
    </source>
</evidence>
<reference evidence="1 2" key="1">
    <citation type="submission" date="2014-09" db="EMBL/GenBank/DDBJ databases">
        <authorList>
            <person name="Urmite Genomes Urmite Genomes"/>
        </authorList>
    </citation>
    <scope>NUCLEOTIDE SEQUENCE [LARGE SCALE GENOMIC DNA]</scope>
    <source>
        <strain evidence="1 2">ES2</strain>
    </source>
</reference>
<accession>A0A098ENW0</accession>
<organism evidence="1 2">
    <name type="scientific">Planococcus massiliensis</name>
    <dbReference type="NCBI Taxonomy" id="1499687"/>
    <lineage>
        <taxon>Bacteria</taxon>
        <taxon>Bacillati</taxon>
        <taxon>Bacillota</taxon>
        <taxon>Bacilli</taxon>
        <taxon>Bacillales</taxon>
        <taxon>Caryophanaceae</taxon>
        <taxon>Planococcus</taxon>
    </lineage>
</organism>
<evidence type="ECO:0000313" key="1">
    <source>
        <dbReference type="EMBL" id="CEG23988.1"/>
    </source>
</evidence>
<name>A0A098ENW0_9BACL</name>
<dbReference type="EMBL" id="CCXS01000001">
    <property type="protein sequence ID" value="CEG23988.1"/>
    <property type="molecule type" value="Genomic_DNA"/>
</dbReference>
<dbReference type="InterPro" id="IPR049839">
    <property type="entry name" value="Lmo0850-like"/>
</dbReference>